<evidence type="ECO:0000259" key="6">
    <source>
        <dbReference type="Pfam" id="PF14759"/>
    </source>
</evidence>
<protein>
    <submittedName>
        <fullName evidence="7">FAD-dependent oxidoreductase</fullName>
    </submittedName>
</protein>
<dbReference type="EMBL" id="JAVIJF010000028">
    <property type="protein sequence ID" value="MDX8528558.1"/>
    <property type="molecule type" value="Genomic_DNA"/>
</dbReference>
<dbReference type="Pfam" id="PF07992">
    <property type="entry name" value="Pyr_redox_2"/>
    <property type="match status" value="1"/>
</dbReference>
<dbReference type="RefSeq" id="WP_320236473.1">
    <property type="nucleotide sequence ID" value="NZ_JAVIJF010000028.1"/>
</dbReference>
<dbReference type="PANTHER" id="PTHR43557:SF2">
    <property type="entry name" value="RIESKE DOMAIN-CONTAINING PROTEIN-RELATED"/>
    <property type="match status" value="1"/>
</dbReference>
<dbReference type="PRINTS" id="PR00411">
    <property type="entry name" value="PNDRDTASEI"/>
</dbReference>
<dbReference type="PANTHER" id="PTHR43557">
    <property type="entry name" value="APOPTOSIS-INDUCING FACTOR 1"/>
    <property type="match status" value="1"/>
</dbReference>
<evidence type="ECO:0000256" key="3">
    <source>
        <dbReference type="ARBA" id="ARBA00022827"/>
    </source>
</evidence>
<dbReference type="Gene3D" id="3.30.390.30">
    <property type="match status" value="1"/>
</dbReference>
<keyword evidence="3" id="KW-0274">FAD</keyword>
<evidence type="ECO:0000256" key="4">
    <source>
        <dbReference type="ARBA" id="ARBA00023002"/>
    </source>
</evidence>
<feature type="domain" description="Reductase C-terminal" evidence="6">
    <location>
        <begin position="319"/>
        <end position="406"/>
    </location>
</feature>
<dbReference type="SUPFAM" id="SSF51905">
    <property type="entry name" value="FAD/NAD(P)-binding domain"/>
    <property type="match status" value="1"/>
</dbReference>
<dbReference type="InterPro" id="IPR028202">
    <property type="entry name" value="Reductase_C"/>
</dbReference>
<feature type="domain" description="FAD/NAD(P)-binding" evidence="5">
    <location>
        <begin position="6"/>
        <end position="300"/>
    </location>
</feature>
<evidence type="ECO:0000313" key="7">
    <source>
        <dbReference type="EMBL" id="MDX8528558.1"/>
    </source>
</evidence>
<dbReference type="InterPro" id="IPR023753">
    <property type="entry name" value="FAD/NAD-binding_dom"/>
</dbReference>
<keyword evidence="4" id="KW-0560">Oxidoreductase</keyword>
<dbReference type="Proteomes" id="UP001276840">
    <property type="component" value="Unassembled WGS sequence"/>
</dbReference>
<dbReference type="InterPro" id="IPR036188">
    <property type="entry name" value="FAD/NAD-bd_sf"/>
</dbReference>
<proteinExistence type="predicted"/>
<evidence type="ECO:0000256" key="1">
    <source>
        <dbReference type="ARBA" id="ARBA00001974"/>
    </source>
</evidence>
<organism evidence="7 8">
    <name type="scientific">Mesorhizobium montanum</name>
    <dbReference type="NCBI Taxonomy" id="3072323"/>
    <lineage>
        <taxon>Bacteria</taxon>
        <taxon>Pseudomonadati</taxon>
        <taxon>Pseudomonadota</taxon>
        <taxon>Alphaproteobacteria</taxon>
        <taxon>Hyphomicrobiales</taxon>
        <taxon>Phyllobacteriaceae</taxon>
        <taxon>Mesorhizobium</taxon>
    </lineage>
</organism>
<evidence type="ECO:0000256" key="2">
    <source>
        <dbReference type="ARBA" id="ARBA00022630"/>
    </source>
</evidence>
<keyword evidence="2" id="KW-0285">Flavoprotein</keyword>
<evidence type="ECO:0000259" key="5">
    <source>
        <dbReference type="Pfam" id="PF07992"/>
    </source>
</evidence>
<dbReference type="PRINTS" id="PR00368">
    <property type="entry name" value="FADPNR"/>
</dbReference>
<gene>
    <name evidence="7" type="ORF">RFM68_29180</name>
</gene>
<comment type="cofactor">
    <cofactor evidence="1">
        <name>FAD</name>
        <dbReference type="ChEBI" id="CHEBI:57692"/>
    </cofactor>
</comment>
<evidence type="ECO:0000313" key="8">
    <source>
        <dbReference type="Proteomes" id="UP001276840"/>
    </source>
</evidence>
<keyword evidence="8" id="KW-1185">Reference proteome</keyword>
<sequence length="406" mass="43472">MADSGMVIVGAGQSGVAAAFELRNAGWQGSITLIGDEVHLPYERPPLSKELLADNFQPVFLFTGPDFVRANITLVRNHVARILPDEHLIALKTGGSVGYSKLLLALGAEPRTLPVPLAGKARVFTLRTFDDALRLREALAGARKIIVLGGGFIGLEIAATAASNGKDVTILEAGARILTRGVPEQVAALIVDRHIKEGVQIICGVRVTQIQHNEGQTLAQTEGDGPFGADLVIAGIGAIPNVALAEAAGLRIDNGIVVNERLQTSKGDIFAAGDCCSFPHSLFENQRFRLEAWNNARLQGEVAAKNMMGAAITYSAVPWFWSDQFDCSLQIAGIPTMAAREVQRATQNAYMSFHLNRENRLIGACGFGSLGSIAKDIRVSDILIGRRMRVEPSSLSDPSFQLKSLL</sequence>
<dbReference type="Gene3D" id="3.50.50.60">
    <property type="entry name" value="FAD/NAD(P)-binding domain"/>
    <property type="match status" value="2"/>
</dbReference>
<dbReference type="InterPro" id="IPR016156">
    <property type="entry name" value="FAD/NAD-linked_Rdtase_dimer_sf"/>
</dbReference>
<dbReference type="Pfam" id="PF14759">
    <property type="entry name" value="Reductase_C"/>
    <property type="match status" value="1"/>
</dbReference>
<comment type="caution">
    <text evidence="7">The sequence shown here is derived from an EMBL/GenBank/DDBJ whole genome shotgun (WGS) entry which is preliminary data.</text>
</comment>
<dbReference type="InterPro" id="IPR050446">
    <property type="entry name" value="FAD-oxidoreductase/Apoptosis"/>
</dbReference>
<accession>A0ABU4ZT32</accession>
<dbReference type="SUPFAM" id="SSF55424">
    <property type="entry name" value="FAD/NAD-linked reductases, dimerisation (C-terminal) domain"/>
    <property type="match status" value="1"/>
</dbReference>
<reference evidence="7 8" key="1">
    <citation type="submission" date="2023-08" db="EMBL/GenBank/DDBJ databases">
        <title>Implementing the SeqCode for naming new Mesorhizobium species isolated from Vachellia karroo root nodules.</title>
        <authorList>
            <person name="Van Lill M."/>
        </authorList>
    </citation>
    <scope>NUCLEOTIDE SEQUENCE [LARGE SCALE GENOMIC DNA]</scope>
    <source>
        <strain evidence="7 8">MSK 1335</strain>
    </source>
</reference>
<name>A0ABU4ZT32_9HYPH</name>